<evidence type="ECO:0000313" key="12">
    <source>
        <dbReference type="Proteomes" id="UP000002279"/>
    </source>
</evidence>
<feature type="transmembrane region" description="Helical" evidence="10">
    <location>
        <begin position="73"/>
        <end position="94"/>
    </location>
</feature>
<name>A0A6I8PST5_ORNAN</name>
<keyword evidence="6 10" id="KW-0812">Transmembrane</keyword>
<feature type="transmembrane region" description="Helical" evidence="10">
    <location>
        <begin position="106"/>
        <end position="130"/>
    </location>
</feature>
<dbReference type="GO" id="GO:0007605">
    <property type="term" value="P:sensory perception of sound"/>
    <property type="evidence" value="ECO:0007669"/>
    <property type="project" value="Ensembl"/>
</dbReference>
<evidence type="ECO:0000256" key="9">
    <source>
        <dbReference type="ARBA" id="ARBA00023180"/>
    </source>
</evidence>
<reference evidence="11" key="1">
    <citation type="submission" date="2025-08" db="UniProtKB">
        <authorList>
            <consortium name="Ensembl"/>
        </authorList>
    </citation>
    <scope>IDENTIFICATION</scope>
    <source>
        <strain evidence="11">Glennie</strain>
    </source>
</reference>
<keyword evidence="7 10" id="KW-1133">Transmembrane helix</keyword>
<keyword evidence="9" id="KW-0325">Glycoprotein</keyword>
<feature type="transmembrane region" description="Helical" evidence="10">
    <location>
        <begin position="332"/>
        <end position="351"/>
    </location>
</feature>
<comment type="function">
    <text evidence="10">Plasma membrane transporter mediating the uptake by cells of the water soluble vitamin B2/riboflavin that plays a key role in biochemical oxidation-reduction reactions of the carbohydrate, lipid, and amino acid metabolism.</text>
</comment>
<dbReference type="Bgee" id="ENSOANG00000045396">
    <property type="expression patterns" value="Expressed in testis and 7 other cell types or tissues"/>
</dbReference>
<reference evidence="11" key="2">
    <citation type="submission" date="2025-09" db="UniProtKB">
        <authorList>
            <consortium name="Ensembl"/>
        </authorList>
    </citation>
    <scope>IDENTIFICATION</scope>
    <source>
        <strain evidence="11">Glennie</strain>
    </source>
</reference>
<evidence type="ECO:0000256" key="5">
    <source>
        <dbReference type="ARBA" id="ARBA00022475"/>
    </source>
</evidence>
<dbReference type="FunCoup" id="A0A6I8PST5">
    <property type="interactions" value="472"/>
</dbReference>
<comment type="similarity">
    <text evidence="3 10">Belongs to the riboflavin transporter family.</text>
</comment>
<evidence type="ECO:0000256" key="10">
    <source>
        <dbReference type="RuleBase" id="RU368035"/>
    </source>
</evidence>
<dbReference type="Pfam" id="PF06237">
    <property type="entry name" value="SLC52_ribofla_tr"/>
    <property type="match status" value="1"/>
</dbReference>
<dbReference type="InParanoid" id="A0A6I8PST5"/>
<dbReference type="GeneID" id="100089347"/>
<evidence type="ECO:0000256" key="4">
    <source>
        <dbReference type="ARBA" id="ARBA00022448"/>
    </source>
</evidence>
<dbReference type="RefSeq" id="XP_028904573.1">
    <property type="nucleotide sequence ID" value="XM_029048740.1"/>
</dbReference>
<dbReference type="OMA" id="CGAAAQM"/>
<feature type="transmembrane region" description="Helical" evidence="10">
    <location>
        <begin position="192"/>
        <end position="213"/>
    </location>
</feature>
<feature type="transmembrane region" description="Helical" evidence="10">
    <location>
        <begin position="137"/>
        <end position="159"/>
    </location>
</feature>
<keyword evidence="12" id="KW-1185">Reference proteome</keyword>
<dbReference type="GO" id="GO:0006771">
    <property type="term" value="P:riboflavin metabolic process"/>
    <property type="evidence" value="ECO:0007669"/>
    <property type="project" value="Ensembl"/>
</dbReference>
<organism evidence="11 12">
    <name type="scientific">Ornithorhynchus anatinus</name>
    <name type="common">Duckbill platypus</name>
    <dbReference type="NCBI Taxonomy" id="9258"/>
    <lineage>
        <taxon>Eukaryota</taxon>
        <taxon>Metazoa</taxon>
        <taxon>Chordata</taxon>
        <taxon>Craniata</taxon>
        <taxon>Vertebrata</taxon>
        <taxon>Euteleostomi</taxon>
        <taxon>Mammalia</taxon>
        <taxon>Monotremata</taxon>
        <taxon>Ornithorhynchidae</taxon>
        <taxon>Ornithorhynchus</taxon>
    </lineage>
</organism>
<keyword evidence="5 10" id="KW-1003">Cell membrane</keyword>
<gene>
    <name evidence="11" type="primary">SLC52A3</name>
</gene>
<dbReference type="KEGG" id="oaa:100089347"/>
<dbReference type="OrthoDB" id="9995836at2759"/>
<dbReference type="RefSeq" id="XP_028904570.1">
    <property type="nucleotide sequence ID" value="XM_029048737.1"/>
</dbReference>
<dbReference type="GO" id="GO:0005886">
    <property type="term" value="C:plasma membrane"/>
    <property type="evidence" value="ECO:0000318"/>
    <property type="project" value="GO_Central"/>
</dbReference>
<dbReference type="CTD" id="113278"/>
<keyword evidence="8 10" id="KW-0472">Membrane</keyword>
<dbReference type="Ensembl" id="ENSOANT00000058872.1">
    <property type="protein sequence ID" value="ENSOANP00000054632.1"/>
    <property type="gene ID" value="ENSOANG00000045396.1"/>
</dbReference>
<evidence type="ECO:0000256" key="2">
    <source>
        <dbReference type="ARBA" id="ARBA00004651"/>
    </source>
</evidence>
<evidence type="ECO:0000256" key="6">
    <source>
        <dbReference type="ARBA" id="ARBA00022692"/>
    </source>
</evidence>
<dbReference type="InterPro" id="IPR009357">
    <property type="entry name" value="Riboflavin_transptr"/>
</dbReference>
<evidence type="ECO:0000256" key="8">
    <source>
        <dbReference type="ARBA" id="ARBA00023136"/>
    </source>
</evidence>
<comment type="catalytic activity">
    <reaction evidence="1 10">
        <text>riboflavin(in) = riboflavin(out)</text>
        <dbReference type="Rhea" id="RHEA:35015"/>
        <dbReference type="ChEBI" id="CHEBI:57986"/>
    </reaction>
</comment>
<dbReference type="PANTHER" id="PTHR12929:SF4">
    <property type="entry name" value="SOLUTE CARRIER FAMILY 52, RIBOFLAVIN TRANSPORTER, MEMBER 3"/>
    <property type="match status" value="1"/>
</dbReference>
<evidence type="ECO:0000313" key="11">
    <source>
        <dbReference type="Ensembl" id="ENSOANP00000054632.1"/>
    </source>
</evidence>
<keyword evidence="4 10" id="KW-0813">Transport</keyword>
<dbReference type="GO" id="GO:0072388">
    <property type="term" value="P:flavin adenine dinucleotide biosynthetic process"/>
    <property type="evidence" value="ECO:0007669"/>
    <property type="project" value="Ensembl"/>
</dbReference>
<dbReference type="GO" id="GO:0034605">
    <property type="term" value="P:cellular response to heat"/>
    <property type="evidence" value="ECO:0007669"/>
    <property type="project" value="Ensembl"/>
</dbReference>
<feature type="transmembrane region" description="Helical" evidence="10">
    <location>
        <begin position="42"/>
        <end position="61"/>
    </location>
</feature>
<dbReference type="GO" id="GO:0032217">
    <property type="term" value="F:riboflavin transmembrane transporter activity"/>
    <property type="evidence" value="ECO:0000318"/>
    <property type="project" value="GO_Central"/>
</dbReference>
<protein>
    <recommendedName>
        <fullName evidence="10">Riboflavin transporter</fullName>
    </recommendedName>
</protein>
<evidence type="ECO:0000256" key="1">
    <source>
        <dbReference type="ARBA" id="ARBA00000215"/>
    </source>
</evidence>
<dbReference type="Proteomes" id="UP000002279">
    <property type="component" value="Unplaced"/>
</dbReference>
<feature type="transmembrane region" description="Helical" evidence="10">
    <location>
        <begin position="270"/>
        <end position="290"/>
    </location>
</feature>
<evidence type="ECO:0000256" key="7">
    <source>
        <dbReference type="ARBA" id="ARBA00022989"/>
    </source>
</evidence>
<dbReference type="PANTHER" id="PTHR12929">
    <property type="entry name" value="SOLUTE CARRIER FAMILY 52"/>
    <property type="match status" value="1"/>
</dbReference>
<feature type="transmembrane region" description="Helical" evidence="10">
    <location>
        <begin position="396"/>
        <end position="417"/>
    </location>
</feature>
<sequence length="436" mass="45528">MSLLTHVLVCAFGSGSWVAINGLWVELPLLVPELPEGWALPSYLTVVTQLANAGPLALALAHRLLRPAGLPEVALIAALLALGCTSCLLLAFLWRETSAVGRTRHSTAFLTLTFLLALVDCTSSVTFLPFMARFRPAYLTSYFVGEGLSGTLPALVALAQGSGQVVCVGGNATGNATAGPEARYLPANFSPAVFFGLLAALMGICLAAFLLLARRAEAPGSSTQDLLAGQVTLSAFRELDAPGRGAPDGDPGVREDGEDKVAARSLPRLAFIYALVALVNSLTNGVLPSVQTYSCMAYGARAYHLAASLSSTANPLACLVAMFLPSRSLVKLGFITLAGTTFAAYNMAMAVMSPCPLLQGSKWGEVVIVASWVLFVGALSYVKVMTGAILRGHGHGALVWCGAVVQLGSALGALLMFPLVNVFGYFRQADLCDARC</sequence>
<feature type="transmembrane region" description="Helical" evidence="10">
    <location>
        <begin position="302"/>
        <end position="325"/>
    </location>
</feature>
<dbReference type="AlphaFoldDB" id="A0A6I8PST5"/>
<evidence type="ECO:0000256" key="3">
    <source>
        <dbReference type="ARBA" id="ARBA00006366"/>
    </source>
</evidence>
<dbReference type="GO" id="GO:0032218">
    <property type="term" value="P:riboflavin transport"/>
    <property type="evidence" value="ECO:0000318"/>
    <property type="project" value="GO_Central"/>
</dbReference>
<feature type="transmembrane region" description="Helical" evidence="10">
    <location>
        <begin position="363"/>
        <end position="384"/>
    </location>
</feature>
<comment type="subcellular location">
    <subcellularLocation>
        <location evidence="2 10">Cell membrane</location>
        <topology evidence="2 10">Multi-pass membrane protein</topology>
    </subcellularLocation>
</comment>
<dbReference type="GeneTree" id="ENSGT00390000003774"/>
<proteinExistence type="inferred from homology"/>
<accession>A0A6I8PST5</accession>